<feature type="compositionally biased region" description="Polar residues" evidence="5">
    <location>
        <begin position="549"/>
        <end position="565"/>
    </location>
</feature>
<feature type="compositionally biased region" description="Polar residues" evidence="5">
    <location>
        <begin position="16"/>
        <end position="28"/>
    </location>
</feature>
<dbReference type="PROSITE" id="PS00518">
    <property type="entry name" value="ZF_RING_1"/>
    <property type="match status" value="1"/>
</dbReference>
<evidence type="ECO:0000256" key="1">
    <source>
        <dbReference type="ARBA" id="ARBA00022723"/>
    </source>
</evidence>
<comment type="caution">
    <text evidence="7">The sequence shown here is derived from an EMBL/GenBank/DDBJ whole genome shotgun (WGS) entry which is preliminary data.</text>
</comment>
<feature type="compositionally biased region" description="Basic residues" evidence="5">
    <location>
        <begin position="55"/>
        <end position="66"/>
    </location>
</feature>
<dbReference type="OrthoDB" id="6105938at2759"/>
<feature type="region of interest" description="Disordered" evidence="5">
    <location>
        <begin position="530"/>
        <end position="614"/>
    </location>
</feature>
<dbReference type="PANTHER" id="PTHR23327">
    <property type="entry name" value="RING FINGER PROTEIN 127"/>
    <property type="match status" value="1"/>
</dbReference>
<feature type="compositionally biased region" description="Polar residues" evidence="5">
    <location>
        <begin position="591"/>
        <end position="614"/>
    </location>
</feature>
<dbReference type="SMART" id="SM00184">
    <property type="entry name" value="RING"/>
    <property type="match status" value="1"/>
</dbReference>
<keyword evidence="3" id="KW-0862">Zinc</keyword>
<evidence type="ECO:0000313" key="8">
    <source>
        <dbReference type="Proteomes" id="UP000494106"/>
    </source>
</evidence>
<keyword evidence="2 4" id="KW-0863">Zinc-finger</keyword>
<accession>A0A8S1AZP3</accession>
<dbReference type="PROSITE" id="PS50089">
    <property type="entry name" value="ZF_RING_2"/>
    <property type="match status" value="1"/>
</dbReference>
<feature type="region of interest" description="Disordered" evidence="5">
    <location>
        <begin position="149"/>
        <end position="198"/>
    </location>
</feature>
<keyword evidence="1" id="KW-0479">Metal-binding</keyword>
<dbReference type="Proteomes" id="UP000494106">
    <property type="component" value="Unassembled WGS sequence"/>
</dbReference>
<name>A0A8S1AZP3_ARCPL</name>
<evidence type="ECO:0000313" key="7">
    <source>
        <dbReference type="EMBL" id="CAB3255434.1"/>
    </source>
</evidence>
<dbReference type="InterPro" id="IPR017907">
    <property type="entry name" value="Znf_RING_CS"/>
</dbReference>
<keyword evidence="8" id="KW-1185">Reference proteome</keyword>
<feature type="region of interest" description="Disordered" evidence="5">
    <location>
        <begin position="1"/>
        <end position="112"/>
    </location>
</feature>
<dbReference type="AlphaFoldDB" id="A0A8S1AZP3"/>
<organism evidence="7 8">
    <name type="scientific">Arctia plantaginis</name>
    <name type="common">Wood tiger moth</name>
    <name type="synonym">Phalaena plantaginis</name>
    <dbReference type="NCBI Taxonomy" id="874455"/>
    <lineage>
        <taxon>Eukaryota</taxon>
        <taxon>Metazoa</taxon>
        <taxon>Ecdysozoa</taxon>
        <taxon>Arthropoda</taxon>
        <taxon>Hexapoda</taxon>
        <taxon>Insecta</taxon>
        <taxon>Pterygota</taxon>
        <taxon>Neoptera</taxon>
        <taxon>Endopterygota</taxon>
        <taxon>Lepidoptera</taxon>
        <taxon>Glossata</taxon>
        <taxon>Ditrysia</taxon>
        <taxon>Noctuoidea</taxon>
        <taxon>Erebidae</taxon>
        <taxon>Arctiinae</taxon>
        <taxon>Arctia</taxon>
    </lineage>
</organism>
<feature type="compositionally biased region" description="Polar residues" evidence="5">
    <location>
        <begin position="103"/>
        <end position="112"/>
    </location>
</feature>
<dbReference type="EMBL" id="CADEBC010000575">
    <property type="protein sequence ID" value="CAB3255434.1"/>
    <property type="molecule type" value="Genomic_DNA"/>
</dbReference>
<evidence type="ECO:0000256" key="4">
    <source>
        <dbReference type="PROSITE-ProRule" id="PRU00175"/>
    </source>
</evidence>
<sequence length="724" mass="81368">MVNNNKNSKQTESKQKSWFKNASDQQENQPKKGKIMKPDHNENILMSKQLMQKRSSSRTRRLKRKTTSTYRFFPNAKPMPSLADLEKMFEDSDDDVEDHKSTDANQQPAPKCSAQISSNITETLMIPKVMVTDVLLSPTQSNRIEEQVKVKFKKSSSSIHSNIEITSPSRKRIKSNEQSDDSDDLPSVNISPRKEKNTNSVTVENILCQNKTKHSMISVEPEGKTEKLIHDAVINNSSNKLQSTCTLEAFSPIPSTSQYNQVLENNNNLAKDQLLKQQIPKTHIATIVIEDEPMEHPATNVKTEINDNNIQIIDTTNQITSTEAVETSNRQDSCEDDDDCIIVESSINTINNSIREPNIIDIEVINTETERSSNSTEQVHNEIIDVDALIAHNQSIFNKYNATKPLNLLIDVDLSSIEENRNNQRHTRNNFKPQLNETPEQVTISINMQGQPSNDHNLEHIRIDNTRNDSNIHSQPSTERQINDSISVQNIRMGEEYYRNLTAIQRIHDSHVLSPSELFSPYPIITASPLMAKRNSPGGQQSVHRHRLPTSSSSDRTQYPTSSSDKTQHPTSSSDRTQYSTSSSSDRTQYPTSSLSDGTQYPTSSSLDRTQYPTSSLRVQYNASVASIAKRSCAQKMRMNAQNTSVSKDHPSTSGDAVECHSNSIHSLGDCPICMEKLSGKGIGSTICGHVFCMSCLQRAVKTNKRCPTCRKMLKCNGYHKLFL</sequence>
<evidence type="ECO:0000256" key="5">
    <source>
        <dbReference type="SAM" id="MobiDB-lite"/>
    </source>
</evidence>
<evidence type="ECO:0000259" key="6">
    <source>
        <dbReference type="PROSITE" id="PS50089"/>
    </source>
</evidence>
<dbReference type="InterPro" id="IPR001841">
    <property type="entry name" value="Znf_RING"/>
</dbReference>
<feature type="compositionally biased region" description="Low complexity" evidence="5">
    <location>
        <begin position="571"/>
        <end position="590"/>
    </location>
</feature>
<proteinExistence type="predicted"/>
<dbReference type="Gene3D" id="3.30.40.10">
    <property type="entry name" value="Zinc/RING finger domain, C3HC4 (zinc finger)"/>
    <property type="match status" value="1"/>
</dbReference>
<gene>
    <name evidence="7" type="ORF">APLA_LOCUS14924</name>
</gene>
<protein>
    <recommendedName>
        <fullName evidence="6">RING-type domain-containing protein</fullName>
    </recommendedName>
</protein>
<feature type="domain" description="RING-type" evidence="6">
    <location>
        <begin position="671"/>
        <end position="711"/>
    </location>
</feature>
<dbReference type="PANTHER" id="PTHR23327:SF51">
    <property type="entry name" value="TRANSCRIPTIONAL REGULATOR OF YEAST FORM ADHERENCE 3"/>
    <property type="match status" value="1"/>
</dbReference>
<evidence type="ECO:0000256" key="3">
    <source>
        <dbReference type="ARBA" id="ARBA00022833"/>
    </source>
</evidence>
<dbReference type="InterPro" id="IPR013083">
    <property type="entry name" value="Znf_RING/FYVE/PHD"/>
</dbReference>
<dbReference type="GO" id="GO:0008270">
    <property type="term" value="F:zinc ion binding"/>
    <property type="evidence" value="ECO:0007669"/>
    <property type="project" value="UniProtKB-KW"/>
</dbReference>
<dbReference type="Pfam" id="PF13639">
    <property type="entry name" value="zf-RING_2"/>
    <property type="match status" value="1"/>
</dbReference>
<reference evidence="7 8" key="1">
    <citation type="submission" date="2020-04" db="EMBL/GenBank/DDBJ databases">
        <authorList>
            <person name="Wallbank WR R."/>
            <person name="Pardo Diaz C."/>
            <person name="Kozak K."/>
            <person name="Martin S."/>
            <person name="Jiggins C."/>
            <person name="Moest M."/>
            <person name="Warren A I."/>
            <person name="Byers J.R.P. K."/>
            <person name="Montejo-Kovacevich G."/>
            <person name="Yen C E."/>
        </authorList>
    </citation>
    <scope>NUCLEOTIDE SEQUENCE [LARGE SCALE GENOMIC DNA]</scope>
</reference>
<feature type="compositionally biased region" description="Polar residues" evidence="5">
    <location>
        <begin position="159"/>
        <end position="168"/>
    </location>
</feature>
<evidence type="ECO:0000256" key="2">
    <source>
        <dbReference type="ARBA" id="ARBA00022771"/>
    </source>
</evidence>
<dbReference type="SUPFAM" id="SSF57850">
    <property type="entry name" value="RING/U-box"/>
    <property type="match status" value="1"/>
</dbReference>